<organism evidence="2 3">
    <name type="scientific">Bacillus lumedeiriae</name>
    <dbReference type="NCBI Taxonomy" id="3058829"/>
    <lineage>
        <taxon>Bacteria</taxon>
        <taxon>Bacillati</taxon>
        <taxon>Bacillota</taxon>
        <taxon>Bacilli</taxon>
        <taxon>Bacillales</taxon>
        <taxon>Bacillaceae</taxon>
        <taxon>Bacillus</taxon>
    </lineage>
</organism>
<feature type="transmembrane region" description="Helical" evidence="1">
    <location>
        <begin position="101"/>
        <end position="125"/>
    </location>
</feature>
<protein>
    <submittedName>
        <fullName evidence="2">ABC transporter permease</fullName>
    </submittedName>
</protein>
<gene>
    <name evidence="2" type="ORF">QYG89_09255</name>
</gene>
<reference evidence="2 3" key="1">
    <citation type="submission" date="2023-07" db="EMBL/GenBank/DDBJ databases">
        <title>Bacillus lucianemedeirus sp. nov, a new species isolated from an immunobiological production facility.</title>
        <authorList>
            <person name="Costa L.V."/>
            <person name="Miranda R.V.S.L."/>
            <person name="Brandao M.L.L."/>
            <person name="Reis C.M.F."/>
            <person name="Frazao A.M."/>
            <person name="Cruz F.V."/>
            <person name="Baio P.V.P."/>
            <person name="Veras J.F.C."/>
            <person name="Ramos J.N."/>
            <person name="Vieira V."/>
        </authorList>
    </citation>
    <scope>NUCLEOTIDE SEQUENCE [LARGE SCALE GENOMIC DNA]</scope>
    <source>
        <strain evidence="2 3">B190/17</strain>
    </source>
</reference>
<feature type="transmembrane region" description="Helical" evidence="1">
    <location>
        <begin position="284"/>
        <end position="301"/>
    </location>
</feature>
<comment type="caution">
    <text evidence="2">The sequence shown here is derived from an EMBL/GenBank/DDBJ whole genome shotgun (WGS) entry which is preliminary data.</text>
</comment>
<keyword evidence="1" id="KW-1133">Transmembrane helix</keyword>
<feature type="transmembrane region" description="Helical" evidence="1">
    <location>
        <begin position="131"/>
        <end position="149"/>
    </location>
</feature>
<feature type="transmembrane region" description="Helical" evidence="1">
    <location>
        <begin position="170"/>
        <end position="185"/>
    </location>
</feature>
<dbReference type="EMBL" id="JAUIYO010000005">
    <property type="protein sequence ID" value="MFK2825857.1"/>
    <property type="molecule type" value="Genomic_DNA"/>
</dbReference>
<dbReference type="Pfam" id="PF05975">
    <property type="entry name" value="EcsB"/>
    <property type="match status" value="1"/>
</dbReference>
<name>A0ABW8I8N8_9BACI</name>
<feature type="transmembrane region" description="Helical" evidence="1">
    <location>
        <begin position="348"/>
        <end position="372"/>
    </location>
</feature>
<keyword evidence="1" id="KW-0812">Transmembrane</keyword>
<evidence type="ECO:0000256" key="1">
    <source>
        <dbReference type="SAM" id="Phobius"/>
    </source>
</evidence>
<keyword evidence="3" id="KW-1185">Reference proteome</keyword>
<feature type="transmembrane region" description="Helical" evidence="1">
    <location>
        <begin position="59"/>
        <end position="80"/>
    </location>
</feature>
<sequence length="410" mass="47315">MNKIDELWKSRVTAYYIELRKYLRYMLNDHLLFVLVFGLGAALYYYSGWVKTLDKSFPAPLVMAAFLGALLSWSSVYTFLRRADTVFLLPLEEKMTPYFQKAIVTSFISQSYLLIAVLAVLMPLYTQVKGGSMRVFFLWLLVLAVMKMWNLGVRWHVLKIQEKESRQIDWIVRLLLNVLLLYFVFSGASIFFVSAAAAIMIAYYLYFQKAAKQLALKWEVLVELEEKRMSAFYRLANLFTDVPHLRGNVKRRKWLDGFLGHVSFTAEETYTYLFRRTFIRMSEFFGLYVRLTIIAALIIGFSGQIVLQLIIAVLFLYLTGFQLLPMIRRHDMKIWVSLYPVASERKSASLLALIGRLLFIQAVVFSAAAWAGHSLSQAAVVLVAGLIFTLFFVKLYAPARLGKLVRQFSQ</sequence>
<dbReference type="Proteomes" id="UP001619911">
    <property type="component" value="Unassembled WGS sequence"/>
</dbReference>
<feature type="transmembrane region" description="Helical" evidence="1">
    <location>
        <begin position="378"/>
        <end position="397"/>
    </location>
</feature>
<feature type="transmembrane region" description="Helical" evidence="1">
    <location>
        <begin position="191"/>
        <end position="207"/>
    </location>
</feature>
<feature type="transmembrane region" description="Helical" evidence="1">
    <location>
        <begin position="30"/>
        <end position="47"/>
    </location>
</feature>
<keyword evidence="1" id="KW-0472">Membrane</keyword>
<proteinExistence type="predicted"/>
<accession>A0ABW8I8N8</accession>
<dbReference type="InterPro" id="IPR010288">
    <property type="entry name" value="EcsB_ABC"/>
</dbReference>
<feature type="transmembrane region" description="Helical" evidence="1">
    <location>
        <begin position="307"/>
        <end position="327"/>
    </location>
</feature>
<dbReference type="PIRSF" id="PIRSF037259">
    <property type="entry name" value="EcsB_ABC"/>
    <property type="match status" value="1"/>
</dbReference>
<dbReference type="RefSeq" id="WP_404316721.1">
    <property type="nucleotide sequence ID" value="NZ_JAUIYO010000005.1"/>
</dbReference>
<evidence type="ECO:0000313" key="3">
    <source>
        <dbReference type="Proteomes" id="UP001619911"/>
    </source>
</evidence>
<evidence type="ECO:0000313" key="2">
    <source>
        <dbReference type="EMBL" id="MFK2825857.1"/>
    </source>
</evidence>